<dbReference type="Pfam" id="PF04402">
    <property type="entry name" value="SIMPL"/>
    <property type="match status" value="1"/>
</dbReference>
<dbReference type="OrthoDB" id="9813144at2"/>
<evidence type="ECO:0000256" key="1">
    <source>
        <dbReference type="SAM" id="SignalP"/>
    </source>
</evidence>
<dbReference type="STRING" id="1112.A9D12_10410"/>
<sequence length="246" mass="25566">MKSVTILAAASAMSISAAAAAAPQVDIAATGPVVELTVFENVEIAPDTSTIGAGVSTEATTATKALRLNSVEMKKVVDRIKSLGIAARDIQTTGINLNPRYDYDQTTQRQIFRGYQASNRVSVKLRKVADTGRVLDALVAAGATDLNGPTFSIDDDTAAKKQARERAVARATAQAKDYAGMFGYSGARVLAINESLTGMPMPFESAKMRVVSADVSAPVAPVEPGMVSAGVTVTVTFELTGAPAAR</sequence>
<dbReference type="RefSeq" id="WP_068351572.1">
    <property type="nucleotide sequence ID" value="NZ_CP016033.1"/>
</dbReference>
<dbReference type="Gene3D" id="3.30.70.2970">
    <property type="entry name" value="Protein of unknown function (DUF541), domain 2"/>
    <property type="match status" value="1"/>
</dbReference>
<organism evidence="2 3">
    <name type="scientific">Erythrobacter neustonensis</name>
    <dbReference type="NCBI Taxonomy" id="1112"/>
    <lineage>
        <taxon>Bacteria</taxon>
        <taxon>Pseudomonadati</taxon>
        <taxon>Pseudomonadota</taxon>
        <taxon>Alphaproteobacteria</taxon>
        <taxon>Sphingomonadales</taxon>
        <taxon>Erythrobacteraceae</taxon>
        <taxon>Erythrobacter/Porphyrobacter group</taxon>
        <taxon>Erythrobacter</taxon>
    </lineage>
</organism>
<dbReference type="Gene3D" id="3.30.110.170">
    <property type="entry name" value="Protein of unknown function (DUF541), domain 1"/>
    <property type="match status" value="1"/>
</dbReference>
<name>A0A192D679_9SPHN</name>
<dbReference type="InterPro" id="IPR007497">
    <property type="entry name" value="SIMPL/DUF541"/>
</dbReference>
<protein>
    <recommendedName>
        <fullName evidence="4">SIMPL domain-containing protein</fullName>
    </recommendedName>
</protein>
<dbReference type="GO" id="GO:0006974">
    <property type="term" value="P:DNA damage response"/>
    <property type="evidence" value="ECO:0007669"/>
    <property type="project" value="TreeGrafter"/>
</dbReference>
<dbReference type="KEGG" id="pns:A9D12_10410"/>
<keyword evidence="3" id="KW-1185">Reference proteome</keyword>
<dbReference type="PANTHER" id="PTHR34387:SF1">
    <property type="entry name" value="PERIPLASMIC IMMUNOGENIC PROTEIN"/>
    <property type="match status" value="1"/>
</dbReference>
<feature type="chain" id="PRO_5008251812" description="SIMPL domain-containing protein" evidence="1">
    <location>
        <begin position="22"/>
        <end position="246"/>
    </location>
</feature>
<proteinExistence type="predicted"/>
<dbReference type="InterPro" id="IPR052022">
    <property type="entry name" value="26kDa_periplasmic_antigen"/>
</dbReference>
<gene>
    <name evidence="2" type="ORF">A9D12_10410</name>
</gene>
<keyword evidence="1" id="KW-0732">Signal</keyword>
<dbReference type="PANTHER" id="PTHR34387">
    <property type="entry name" value="SLR1258 PROTEIN"/>
    <property type="match status" value="1"/>
</dbReference>
<evidence type="ECO:0000313" key="3">
    <source>
        <dbReference type="Proteomes" id="UP000078263"/>
    </source>
</evidence>
<evidence type="ECO:0008006" key="4">
    <source>
        <dbReference type="Google" id="ProtNLM"/>
    </source>
</evidence>
<dbReference type="Proteomes" id="UP000078263">
    <property type="component" value="Chromosome"/>
</dbReference>
<dbReference type="EMBL" id="CP016033">
    <property type="protein sequence ID" value="ANK13284.1"/>
    <property type="molecule type" value="Genomic_DNA"/>
</dbReference>
<dbReference type="AlphaFoldDB" id="A0A192D679"/>
<accession>A0A192D679</accession>
<evidence type="ECO:0000313" key="2">
    <source>
        <dbReference type="EMBL" id="ANK13284.1"/>
    </source>
</evidence>
<feature type="signal peptide" evidence="1">
    <location>
        <begin position="1"/>
        <end position="21"/>
    </location>
</feature>
<reference evidence="2 3" key="1">
    <citation type="submission" date="2016-05" db="EMBL/GenBank/DDBJ databases">
        <title>Compelete Genome Sequence of Bacteriochlorophyll-Synthesizing Bacterium Porphyrobacter neustonensis DSM 9434.</title>
        <authorList>
            <person name="Shi X.-L."/>
            <person name="Wu Y.-H."/>
            <person name="Cheng H."/>
            <person name="Xu L."/>
            <person name="Zhang X.-Q."/>
            <person name="Wang C.-S."/>
            <person name="Xu X.-W."/>
        </authorList>
    </citation>
    <scope>NUCLEOTIDE SEQUENCE [LARGE SCALE GENOMIC DNA]</scope>
    <source>
        <strain evidence="2 3">DSM 9434</strain>
    </source>
</reference>